<reference evidence="2" key="1">
    <citation type="journal article" date="2020" name="Fungal Divers.">
        <title>Resolving the Mortierellaceae phylogeny through synthesis of multi-gene phylogenetics and phylogenomics.</title>
        <authorList>
            <person name="Vandepol N."/>
            <person name="Liber J."/>
            <person name="Desiro A."/>
            <person name="Na H."/>
            <person name="Kennedy M."/>
            <person name="Barry K."/>
            <person name="Grigoriev I.V."/>
            <person name="Miller A.N."/>
            <person name="O'Donnell K."/>
            <person name="Stajich J.E."/>
            <person name="Bonito G."/>
        </authorList>
    </citation>
    <scope>NUCLEOTIDE SEQUENCE</scope>
    <source>
        <strain evidence="2">NVP60</strain>
    </source>
</reference>
<dbReference type="AlphaFoldDB" id="A0A9P6UHE8"/>
<organism evidence="2 3">
    <name type="scientific">Linnemannia gamsii</name>
    <dbReference type="NCBI Taxonomy" id="64522"/>
    <lineage>
        <taxon>Eukaryota</taxon>
        <taxon>Fungi</taxon>
        <taxon>Fungi incertae sedis</taxon>
        <taxon>Mucoromycota</taxon>
        <taxon>Mortierellomycotina</taxon>
        <taxon>Mortierellomycetes</taxon>
        <taxon>Mortierellales</taxon>
        <taxon>Mortierellaceae</taxon>
        <taxon>Linnemannia</taxon>
    </lineage>
</organism>
<protein>
    <submittedName>
        <fullName evidence="2">Uncharacterized protein</fullName>
    </submittedName>
</protein>
<feature type="region of interest" description="Disordered" evidence="1">
    <location>
        <begin position="1"/>
        <end position="49"/>
    </location>
</feature>
<sequence length="81" mass="8863">MRPPASRPATSHPPTSRPPASRPPTSRPPTSYSPTSQTSSTPKPRARMDVKEAFRRIITHIDLAALEEKGEGTPEEFTKAL</sequence>
<keyword evidence="3" id="KW-1185">Reference proteome</keyword>
<dbReference type="Proteomes" id="UP000823405">
    <property type="component" value="Unassembled WGS sequence"/>
</dbReference>
<feature type="compositionally biased region" description="Pro residues" evidence="1">
    <location>
        <begin position="15"/>
        <end position="27"/>
    </location>
</feature>
<accession>A0A9P6UHE8</accession>
<dbReference type="EMBL" id="JAAAIN010001828">
    <property type="protein sequence ID" value="KAG0299866.1"/>
    <property type="molecule type" value="Genomic_DNA"/>
</dbReference>
<feature type="compositionally biased region" description="Low complexity" evidence="1">
    <location>
        <begin position="28"/>
        <end position="43"/>
    </location>
</feature>
<name>A0A9P6UHE8_9FUNG</name>
<evidence type="ECO:0000313" key="2">
    <source>
        <dbReference type="EMBL" id="KAG0299866.1"/>
    </source>
</evidence>
<dbReference type="OrthoDB" id="10562250at2759"/>
<feature type="non-terminal residue" evidence="2">
    <location>
        <position position="81"/>
    </location>
</feature>
<evidence type="ECO:0000256" key="1">
    <source>
        <dbReference type="SAM" id="MobiDB-lite"/>
    </source>
</evidence>
<proteinExistence type="predicted"/>
<gene>
    <name evidence="2" type="ORF">BGZ97_003499</name>
</gene>
<comment type="caution">
    <text evidence="2">The sequence shown here is derived from an EMBL/GenBank/DDBJ whole genome shotgun (WGS) entry which is preliminary data.</text>
</comment>
<evidence type="ECO:0000313" key="3">
    <source>
        <dbReference type="Proteomes" id="UP000823405"/>
    </source>
</evidence>